<dbReference type="RefSeq" id="XP_067814445.1">
    <property type="nucleotide sequence ID" value="XM_067958342.1"/>
</dbReference>
<dbReference type="EMBL" id="SHOA02000002">
    <property type="protein sequence ID" value="TDH64946.1"/>
    <property type="molecule type" value="Genomic_DNA"/>
</dbReference>
<dbReference type="GeneID" id="94344013"/>
<protein>
    <submittedName>
        <fullName evidence="1">Uncharacterized protein</fullName>
    </submittedName>
</protein>
<sequence>MVSQTSFSGVRADYFNDWQLEKARLSDVDASSESSIHTVDEALDFEELNHLEATDSSCIDQHSDDEYNECSGGVSGLPLVCSNCGVSFFSLQIHDDQMDCYCSGECKWSVIMYREMDMRMFAMRRPMRRYSILDTMRLSTNFHENYDYEEHEFSLTSSSKSGNSTSTSSCS</sequence>
<gene>
    <name evidence="1" type="ORF">CCR75_000234</name>
</gene>
<proteinExistence type="predicted"/>
<organism evidence="1 2">
    <name type="scientific">Bremia lactucae</name>
    <name type="common">Lettuce downy mildew</name>
    <dbReference type="NCBI Taxonomy" id="4779"/>
    <lineage>
        <taxon>Eukaryota</taxon>
        <taxon>Sar</taxon>
        <taxon>Stramenopiles</taxon>
        <taxon>Oomycota</taxon>
        <taxon>Peronosporomycetes</taxon>
        <taxon>Peronosporales</taxon>
        <taxon>Peronosporaceae</taxon>
        <taxon>Bremia</taxon>
    </lineage>
</organism>
<comment type="caution">
    <text evidence="1">The sequence shown here is derived from an EMBL/GenBank/DDBJ whole genome shotgun (WGS) entry which is preliminary data.</text>
</comment>
<name>A0A976FDT5_BRELC</name>
<reference evidence="1 2" key="1">
    <citation type="journal article" date="2021" name="Genome Biol.">
        <title>AFLAP: assembly-free linkage analysis pipeline using k-mers from genome sequencing data.</title>
        <authorList>
            <person name="Fletcher K."/>
            <person name="Zhang L."/>
            <person name="Gil J."/>
            <person name="Han R."/>
            <person name="Cavanaugh K."/>
            <person name="Michelmore R."/>
        </authorList>
    </citation>
    <scope>NUCLEOTIDE SEQUENCE [LARGE SCALE GENOMIC DNA]</scope>
    <source>
        <strain evidence="1 2">SF5</strain>
    </source>
</reference>
<dbReference type="AlphaFoldDB" id="A0A976FDT5"/>
<accession>A0A976FDT5</accession>
<dbReference type="OrthoDB" id="104347at2759"/>
<evidence type="ECO:0000313" key="1">
    <source>
        <dbReference type="EMBL" id="TDH64946.1"/>
    </source>
</evidence>
<dbReference type="KEGG" id="blac:94344013"/>
<evidence type="ECO:0000313" key="2">
    <source>
        <dbReference type="Proteomes" id="UP000294530"/>
    </source>
</evidence>
<keyword evidence="2" id="KW-1185">Reference proteome</keyword>
<dbReference type="Proteomes" id="UP000294530">
    <property type="component" value="Unassembled WGS sequence"/>
</dbReference>